<evidence type="ECO:0000313" key="1">
    <source>
        <dbReference type="EMBL" id="MBX7458548.1"/>
    </source>
</evidence>
<sequence>MKMGMLACAFGRHKVDHTNMRKAGGSHVGKCRCCKTPMEEIEPFVWDVLRVKDAGLGPGTFG</sequence>
<proteinExistence type="predicted"/>
<accession>A0ABS7IYS1</accession>
<comment type="caution">
    <text evidence="1">The sequence shown here is derived from an EMBL/GenBank/DDBJ whole genome shotgun (WGS) entry which is preliminary data.</text>
</comment>
<evidence type="ECO:0000313" key="2">
    <source>
        <dbReference type="Proteomes" id="UP000783253"/>
    </source>
</evidence>
<dbReference type="RefSeq" id="WP_221573948.1">
    <property type="nucleotide sequence ID" value="NZ_JAIGNK010000003.1"/>
</dbReference>
<evidence type="ECO:0008006" key="3">
    <source>
        <dbReference type="Google" id="ProtNLM"/>
    </source>
</evidence>
<protein>
    <recommendedName>
        <fullName evidence="3">DUF5679 domain-containing protein</fullName>
    </recommendedName>
</protein>
<reference evidence="1 2" key="1">
    <citation type="submission" date="2021-08" db="EMBL/GenBank/DDBJ databases">
        <title>Comparative Genomics Analysis of the Genus Qipengyuania Reveals Extensive Genetic Diversity and Metabolic Versatility, Including the Description of Fifteen Novel Species.</title>
        <authorList>
            <person name="Liu Y."/>
        </authorList>
    </citation>
    <scope>NUCLEOTIDE SEQUENCE [LARGE SCALE GENOMIC DNA]</scope>
    <source>
        <strain evidence="1 2">1NDH17</strain>
    </source>
</reference>
<dbReference type="EMBL" id="JAIGNK010000003">
    <property type="protein sequence ID" value="MBX7458548.1"/>
    <property type="molecule type" value="Genomic_DNA"/>
</dbReference>
<dbReference type="Proteomes" id="UP000783253">
    <property type="component" value="Unassembled WGS sequence"/>
</dbReference>
<organism evidence="1 2">
    <name type="scientific">Qipengyuania polymorpha</name>
    <dbReference type="NCBI Taxonomy" id="2867234"/>
    <lineage>
        <taxon>Bacteria</taxon>
        <taxon>Pseudomonadati</taxon>
        <taxon>Pseudomonadota</taxon>
        <taxon>Alphaproteobacteria</taxon>
        <taxon>Sphingomonadales</taxon>
        <taxon>Erythrobacteraceae</taxon>
        <taxon>Qipengyuania</taxon>
    </lineage>
</organism>
<name>A0ABS7IYS1_9SPHN</name>
<gene>
    <name evidence="1" type="ORF">K3152_09850</name>
</gene>
<keyword evidence="2" id="KW-1185">Reference proteome</keyword>